<evidence type="ECO:0000313" key="2">
    <source>
        <dbReference type="EMBL" id="KAB4305887.1"/>
    </source>
</evidence>
<dbReference type="Proteomes" id="UP000440614">
    <property type="component" value="Unassembled WGS sequence"/>
</dbReference>
<dbReference type="SMR" id="A0A0P0EYZ0"/>
<dbReference type="EMBL" id="CP083685">
    <property type="protein sequence ID" value="UYU92619.1"/>
    <property type="molecule type" value="Genomic_DNA"/>
</dbReference>
<dbReference type="InterPro" id="IPR018490">
    <property type="entry name" value="cNMP-bd_dom_sf"/>
</dbReference>
<sequence length="182" mass="21094">MEAYLKKLCFEYQVEEKEVKELLARMERVYLDKGETIASATMPEQSLYIIVSGILHTFTTQQGEDKTVRFLSEGDAILCYNTSKHSVKTLTRCVAYYISEDEIEELCATSITFSNLIRQMMEYQFYLKEEMSVNARKLTIRERYLSLLSEIPDILYRVPLKYITYYLGADVTSLGYLAGSCK</sequence>
<dbReference type="Pfam" id="PF00027">
    <property type="entry name" value="cNMP_binding"/>
    <property type="match status" value="1"/>
</dbReference>
<dbReference type="EMBL" id="CP083681">
    <property type="protein sequence ID" value="UYU73022.1"/>
    <property type="molecule type" value="Genomic_DNA"/>
</dbReference>
<reference evidence="6 12" key="3">
    <citation type="submission" date="2021-06" db="EMBL/GenBank/DDBJ databases">
        <title>Interrogation of the integrated mobile genetic elements in gut-associated Bacteroides with a consensus prediction approach.</title>
        <authorList>
            <person name="Campbell D.E."/>
            <person name="Leigh J.R."/>
            <person name="Kim T."/>
            <person name="England W."/>
            <person name="Whitaker R.J."/>
            <person name="Degnan P.H."/>
        </authorList>
    </citation>
    <scope>NUCLEOTIDE SEQUENCE</scope>
    <source>
        <strain evidence="8">VPI-3443</strain>
        <strain evidence="7">VPI-BTDOT2</strain>
        <strain evidence="6 12">WAL8669</strain>
    </source>
</reference>
<dbReference type="EMBL" id="QSJP01000010">
    <property type="protein sequence ID" value="RHD87876.1"/>
    <property type="molecule type" value="Genomic_DNA"/>
</dbReference>
<dbReference type="Gene3D" id="2.60.120.10">
    <property type="entry name" value="Jelly Rolls"/>
    <property type="match status" value="1"/>
</dbReference>
<dbReference type="SUPFAM" id="SSF51206">
    <property type="entry name" value="cAMP-binding domain-like"/>
    <property type="match status" value="1"/>
</dbReference>
<dbReference type="EMBL" id="JAQNVG010000007">
    <property type="protein sequence ID" value="MDC2235235.1"/>
    <property type="molecule type" value="Genomic_DNA"/>
</dbReference>
<dbReference type="PROSITE" id="PS50042">
    <property type="entry name" value="CNMP_BINDING_3"/>
    <property type="match status" value="1"/>
</dbReference>
<evidence type="ECO:0000313" key="3">
    <source>
        <dbReference type="EMBL" id="KAB4485088.1"/>
    </source>
</evidence>
<dbReference type="InterPro" id="IPR014710">
    <property type="entry name" value="RmlC-like_jellyroll"/>
</dbReference>
<evidence type="ECO:0000313" key="12">
    <source>
        <dbReference type="Proteomes" id="UP001156218"/>
    </source>
</evidence>
<evidence type="ECO:0000259" key="1">
    <source>
        <dbReference type="PROSITE" id="PS50042"/>
    </source>
</evidence>
<gene>
    <name evidence="5" type="ORF">DW780_12425</name>
    <name evidence="3" type="ORF">GAN91_06210</name>
    <name evidence="2" type="ORF">GAO51_24970</name>
    <name evidence="7" type="ORF">KQP59_07935</name>
    <name evidence="6" type="ORF">KQP68_15200</name>
    <name evidence="8" type="ORF">KQP74_08295</name>
    <name evidence="4" type="ORF">PO127_05655</name>
</gene>
<dbReference type="Proteomes" id="UP001156216">
    <property type="component" value="Chromosome"/>
</dbReference>
<dbReference type="EMBL" id="WCSY01000033">
    <property type="protein sequence ID" value="KAB4305887.1"/>
    <property type="molecule type" value="Genomic_DNA"/>
</dbReference>
<dbReference type="RefSeq" id="WP_008764903.1">
    <property type="nucleotide sequence ID" value="NZ_BAABXH010000001.1"/>
</dbReference>
<dbReference type="Proteomes" id="UP001162960">
    <property type="component" value="Chromosome"/>
</dbReference>
<evidence type="ECO:0000313" key="7">
    <source>
        <dbReference type="EMBL" id="UYU73022.1"/>
    </source>
</evidence>
<dbReference type="KEGG" id="btho:Btheta7330_01832"/>
<evidence type="ECO:0000313" key="6">
    <source>
        <dbReference type="EMBL" id="UYU64925.1"/>
    </source>
</evidence>
<name>A0A0P0EYZ0_BACT4</name>
<evidence type="ECO:0000313" key="4">
    <source>
        <dbReference type="EMBL" id="MDC2235235.1"/>
    </source>
</evidence>
<evidence type="ECO:0000313" key="9">
    <source>
        <dbReference type="Proteomes" id="UP000284785"/>
    </source>
</evidence>
<dbReference type="AlphaFoldDB" id="A0A0P0EYZ0"/>
<evidence type="ECO:0000313" key="10">
    <source>
        <dbReference type="Proteomes" id="UP000436858"/>
    </source>
</evidence>
<accession>A0A0P0EYZ0</accession>
<organism evidence="5 9">
    <name type="scientific">Bacteroides thetaiotaomicron</name>
    <dbReference type="NCBI Taxonomy" id="818"/>
    <lineage>
        <taxon>Bacteria</taxon>
        <taxon>Pseudomonadati</taxon>
        <taxon>Bacteroidota</taxon>
        <taxon>Bacteroidia</taxon>
        <taxon>Bacteroidales</taxon>
        <taxon>Bacteroidaceae</taxon>
        <taxon>Bacteroides</taxon>
    </lineage>
</organism>
<dbReference type="Proteomes" id="UP001217776">
    <property type="component" value="Unassembled WGS sequence"/>
</dbReference>
<evidence type="ECO:0000313" key="8">
    <source>
        <dbReference type="EMBL" id="UYU92619.1"/>
    </source>
</evidence>
<dbReference type="Proteomes" id="UP000284785">
    <property type="component" value="Unassembled WGS sequence"/>
</dbReference>
<reference evidence="10 11" key="2">
    <citation type="journal article" date="2019" name="Nat. Med.">
        <title>A library of human gut bacterial isolates paired with longitudinal multiomics data enables mechanistic microbiome research.</title>
        <authorList>
            <person name="Poyet M."/>
            <person name="Groussin M."/>
            <person name="Gibbons S.M."/>
            <person name="Avila-Pacheco J."/>
            <person name="Jiang X."/>
            <person name="Kearney S.M."/>
            <person name="Perrotta A.R."/>
            <person name="Berdy B."/>
            <person name="Zhao S."/>
            <person name="Lieberman T.D."/>
            <person name="Swanson P.K."/>
            <person name="Smith M."/>
            <person name="Roesemann S."/>
            <person name="Alexander J.E."/>
            <person name="Rich S.A."/>
            <person name="Livny J."/>
            <person name="Vlamakis H."/>
            <person name="Clish C."/>
            <person name="Bullock K."/>
            <person name="Deik A."/>
            <person name="Scott J."/>
            <person name="Pierce K.A."/>
            <person name="Xavier R.J."/>
            <person name="Alm E.J."/>
        </authorList>
    </citation>
    <scope>NUCLEOTIDE SEQUENCE [LARGE SCALE GENOMIC DNA]</scope>
    <source>
        <strain evidence="3 10">BIOML-A162</strain>
        <strain evidence="2 11">BIOML-A188</strain>
    </source>
</reference>
<protein>
    <submittedName>
        <fullName evidence="5">Crp/Fnr family transcriptional regulator</fullName>
    </submittedName>
    <submittedName>
        <fullName evidence="2">Cyclic nucleotide-binding domain-containing protein</fullName>
    </submittedName>
</protein>
<dbReference type="Proteomes" id="UP000436858">
    <property type="component" value="Unassembled WGS sequence"/>
</dbReference>
<feature type="domain" description="Cyclic nucleotide-binding" evidence="1">
    <location>
        <begin position="10"/>
        <end position="75"/>
    </location>
</feature>
<accession>C6IST2</accession>
<proteinExistence type="predicted"/>
<dbReference type="Proteomes" id="UP001156218">
    <property type="component" value="Chromosome"/>
</dbReference>
<reference evidence="4" key="4">
    <citation type="submission" date="2022-10" db="EMBL/GenBank/DDBJ databases">
        <title>Human gut microbiome strain richness.</title>
        <authorList>
            <person name="Chen-Liaw A."/>
        </authorList>
    </citation>
    <scope>NUCLEOTIDE SEQUENCE</scope>
    <source>
        <strain evidence="4">1001283st1_A3_1001283B150304_161114</strain>
    </source>
</reference>
<dbReference type="GeneID" id="60927369"/>
<dbReference type="EMBL" id="WCRY01000004">
    <property type="protein sequence ID" value="KAB4485088.1"/>
    <property type="molecule type" value="Genomic_DNA"/>
</dbReference>
<reference evidence="5 9" key="1">
    <citation type="submission" date="2018-08" db="EMBL/GenBank/DDBJ databases">
        <title>A genome reference for cultivated species of the human gut microbiota.</title>
        <authorList>
            <person name="Zou Y."/>
            <person name="Xue W."/>
            <person name="Luo G."/>
        </authorList>
    </citation>
    <scope>NUCLEOTIDE SEQUENCE [LARGE SCALE GENOMIC DNA]</scope>
    <source>
        <strain evidence="5 9">AM30-26</strain>
    </source>
</reference>
<dbReference type="EMBL" id="CP083680">
    <property type="protein sequence ID" value="UYU64925.1"/>
    <property type="molecule type" value="Genomic_DNA"/>
</dbReference>
<evidence type="ECO:0000313" key="11">
    <source>
        <dbReference type="Proteomes" id="UP000440614"/>
    </source>
</evidence>
<dbReference type="InterPro" id="IPR000595">
    <property type="entry name" value="cNMP-bd_dom"/>
</dbReference>
<evidence type="ECO:0000313" key="5">
    <source>
        <dbReference type="EMBL" id="RHD87876.1"/>
    </source>
</evidence>
<dbReference type="CDD" id="cd00038">
    <property type="entry name" value="CAP_ED"/>
    <property type="match status" value="1"/>
</dbReference>